<feature type="domain" description="Hydantoinase B/oxoprolinase" evidence="2">
    <location>
        <begin position="42"/>
        <end position="552"/>
    </location>
</feature>
<evidence type="ECO:0000313" key="3">
    <source>
        <dbReference type="EMBL" id="MFC4203034.1"/>
    </source>
</evidence>
<sequence length="570" mass="61176">MRDFEDLKSCGGQAESFELNGLPNEAHHAGTSIPMKTSKLNSVTLELLWRRLISTVDEAAASLVRTSFSSIVRESNDFACVITDAQGYSIAQASNGIPSFIGTAPRTIRYFLERFPEDQLQDGDIIITNDPWLGTGHLPDITVGKPIFSNGRLVGWAGSVAHAPDIGGRVRSADATSVFEEGLQIPVMKVMRAGKMDETLEQILRKNVRVPDQMMGDLYAQFTGLALMERNVRELMAEYGLVTLEELSAELRGRSEQAMRKAISAIPDGTYCADAISDGIDQPIRLKMALTIRGDEVEVDFEGTDGQVQKSINVCLAYTTAYTSYGLKAVLCPDIPNNDGALVPLKISAPLGSILNSTPPAAGGARALIGHFLPAMVVQALAQVVPEKVVATAGSPLWCVNMAGVRPDGRGFANLFFLNGGYGASARSDGVDVLSWPSNISSTPVEIIEQVAPLKVHCRRFRQTNQANGAYRGGLGQEMLLESLSDHPATISFMAERTREESAAPGMSGGSPGAPGEIQIDGVKVNPKAQHIIKRGSKVLLRTPGGGGYGDPAHRSPEQKQQDLIRGYTK</sequence>
<dbReference type="Pfam" id="PF02538">
    <property type="entry name" value="Hydantoinase_B"/>
    <property type="match status" value="1"/>
</dbReference>
<dbReference type="Proteomes" id="UP001595848">
    <property type="component" value="Unassembled WGS sequence"/>
</dbReference>
<accession>A0ABV8P4P8</accession>
<organism evidence="3 4">
    <name type="scientific">Candidimonas humi</name>
    <dbReference type="NCBI Taxonomy" id="683355"/>
    <lineage>
        <taxon>Bacteria</taxon>
        <taxon>Pseudomonadati</taxon>
        <taxon>Pseudomonadota</taxon>
        <taxon>Betaproteobacteria</taxon>
        <taxon>Burkholderiales</taxon>
        <taxon>Alcaligenaceae</taxon>
        <taxon>Candidimonas</taxon>
    </lineage>
</organism>
<keyword evidence="4" id="KW-1185">Reference proteome</keyword>
<evidence type="ECO:0000259" key="2">
    <source>
        <dbReference type="Pfam" id="PF02538"/>
    </source>
</evidence>
<reference evidence="4" key="1">
    <citation type="journal article" date="2019" name="Int. J. Syst. Evol. Microbiol.">
        <title>The Global Catalogue of Microorganisms (GCM) 10K type strain sequencing project: providing services to taxonomists for standard genome sequencing and annotation.</title>
        <authorList>
            <consortium name="The Broad Institute Genomics Platform"/>
            <consortium name="The Broad Institute Genome Sequencing Center for Infectious Disease"/>
            <person name="Wu L."/>
            <person name="Ma J."/>
        </authorList>
    </citation>
    <scope>NUCLEOTIDE SEQUENCE [LARGE SCALE GENOMIC DNA]</scope>
    <source>
        <strain evidence="4">LMG 24813</strain>
    </source>
</reference>
<dbReference type="InterPro" id="IPR045079">
    <property type="entry name" value="Oxoprolinase-like"/>
</dbReference>
<dbReference type="InterPro" id="IPR003692">
    <property type="entry name" value="Hydantoinase_B"/>
</dbReference>
<feature type="region of interest" description="Disordered" evidence="1">
    <location>
        <begin position="535"/>
        <end position="570"/>
    </location>
</feature>
<feature type="region of interest" description="Disordered" evidence="1">
    <location>
        <begin position="499"/>
        <end position="520"/>
    </location>
</feature>
<feature type="compositionally biased region" description="Basic and acidic residues" evidence="1">
    <location>
        <begin position="552"/>
        <end position="563"/>
    </location>
</feature>
<dbReference type="PANTHER" id="PTHR11365">
    <property type="entry name" value="5-OXOPROLINASE RELATED"/>
    <property type="match status" value="1"/>
</dbReference>
<dbReference type="RefSeq" id="WP_217966581.1">
    <property type="nucleotide sequence ID" value="NZ_JAHTBN010000016.1"/>
</dbReference>
<proteinExistence type="predicted"/>
<protein>
    <submittedName>
        <fullName evidence="3">Hydantoinase B/oxoprolinase family protein</fullName>
    </submittedName>
</protein>
<evidence type="ECO:0000313" key="4">
    <source>
        <dbReference type="Proteomes" id="UP001595848"/>
    </source>
</evidence>
<dbReference type="EMBL" id="JBHSBV010000008">
    <property type="protein sequence ID" value="MFC4203034.1"/>
    <property type="molecule type" value="Genomic_DNA"/>
</dbReference>
<dbReference type="PANTHER" id="PTHR11365:SF23">
    <property type="entry name" value="HYPOTHETICAL 5-OXOPROLINASE (EUROFUNG)-RELATED"/>
    <property type="match status" value="1"/>
</dbReference>
<name>A0ABV8P4P8_9BURK</name>
<gene>
    <name evidence="3" type="ORF">ACFOY1_18955</name>
</gene>
<comment type="caution">
    <text evidence="3">The sequence shown here is derived from an EMBL/GenBank/DDBJ whole genome shotgun (WGS) entry which is preliminary data.</text>
</comment>
<evidence type="ECO:0000256" key="1">
    <source>
        <dbReference type="SAM" id="MobiDB-lite"/>
    </source>
</evidence>